<dbReference type="EMBL" id="AAOF01000020">
    <property type="protein sequence ID" value="EAR20537.1"/>
    <property type="molecule type" value="Genomic_DNA"/>
</dbReference>
<dbReference type="InterPro" id="IPR006439">
    <property type="entry name" value="HAD-SF_hydro_IA"/>
</dbReference>
<dbReference type="PANTHER" id="PTHR46470:SF4">
    <property type="entry name" value="5-AMINO-6-(5-PHOSPHO-D-RIBITYLAMINO)URACIL PHOSPHATASE YIGB"/>
    <property type="match status" value="1"/>
</dbReference>
<dbReference type="HOGENOM" id="CLU_045011_8_2_6"/>
<name>A4BUT3_9GAMM</name>
<dbReference type="InterPro" id="IPR051400">
    <property type="entry name" value="HAD-like_hydrolase"/>
</dbReference>
<evidence type="ECO:0000313" key="5">
    <source>
        <dbReference type="Proteomes" id="UP000003374"/>
    </source>
</evidence>
<dbReference type="Gene3D" id="1.20.120.1600">
    <property type="match status" value="1"/>
</dbReference>
<dbReference type="GO" id="GO:0009231">
    <property type="term" value="P:riboflavin biosynthetic process"/>
    <property type="evidence" value="ECO:0007669"/>
    <property type="project" value="TreeGrafter"/>
</dbReference>
<evidence type="ECO:0000256" key="1">
    <source>
        <dbReference type="ARBA" id="ARBA00001946"/>
    </source>
</evidence>
<dbReference type="Pfam" id="PF00702">
    <property type="entry name" value="Hydrolase"/>
    <property type="match status" value="1"/>
</dbReference>
<sequence length="240" mass="26768">MIERTRFNAAVKAITFDLDFTLWDLTGVIEQAEERAQRFLAARYPEVGARFGVQGLRDLHRHLAAESTFLRHNVTALRKAVFRTAGATLGYRDRELDALVADTYTEFWEARHEVVLYDDTIPALEALHGRFLIGAVTNGNADVRRLRLEHYFDFVVSAVEVGASKPSHLIFDVVGERAGVPARQVVHIGDDPESDVIGAARNGLQAVWLNRAATGWPSQLERVPHLECRGLQELCAVLAV</sequence>
<dbReference type="NCBIfam" id="TIGR01549">
    <property type="entry name" value="HAD-SF-IA-v1"/>
    <property type="match status" value="1"/>
</dbReference>
<keyword evidence="2 4" id="KW-0378">Hydrolase</keyword>
<dbReference type="SUPFAM" id="SSF56784">
    <property type="entry name" value="HAD-like"/>
    <property type="match status" value="1"/>
</dbReference>
<dbReference type="RefSeq" id="WP_004999245.1">
    <property type="nucleotide sequence ID" value="NZ_CH672427.1"/>
</dbReference>
<dbReference type="SFLD" id="SFLDS00003">
    <property type="entry name" value="Haloacid_Dehalogenase"/>
    <property type="match status" value="1"/>
</dbReference>
<dbReference type="eggNOG" id="COG1011">
    <property type="taxonomic scope" value="Bacteria"/>
</dbReference>
<dbReference type="InterPro" id="IPR036412">
    <property type="entry name" value="HAD-like_sf"/>
</dbReference>
<keyword evidence="5" id="KW-1185">Reference proteome</keyword>
<dbReference type="SFLD" id="SFLDG01129">
    <property type="entry name" value="C1.5:_HAD__Beta-PGM__Phosphata"/>
    <property type="match status" value="1"/>
</dbReference>
<dbReference type="NCBIfam" id="TIGR01509">
    <property type="entry name" value="HAD-SF-IA-v3"/>
    <property type="match status" value="1"/>
</dbReference>
<dbReference type="PANTHER" id="PTHR46470">
    <property type="entry name" value="N-ACYLNEURAMINATE-9-PHOSPHATASE"/>
    <property type="match status" value="1"/>
</dbReference>
<dbReference type="PRINTS" id="PR00413">
    <property type="entry name" value="HADHALOGNASE"/>
</dbReference>
<dbReference type="STRING" id="314278.NB231_01763"/>
<organism evidence="4 5">
    <name type="scientific">Nitrococcus mobilis Nb-231</name>
    <dbReference type="NCBI Taxonomy" id="314278"/>
    <lineage>
        <taxon>Bacteria</taxon>
        <taxon>Pseudomonadati</taxon>
        <taxon>Pseudomonadota</taxon>
        <taxon>Gammaproteobacteria</taxon>
        <taxon>Chromatiales</taxon>
        <taxon>Ectothiorhodospiraceae</taxon>
        <taxon>Nitrococcus</taxon>
    </lineage>
</organism>
<keyword evidence="3" id="KW-0460">Magnesium</keyword>
<dbReference type="GO" id="GO:0016787">
    <property type="term" value="F:hydrolase activity"/>
    <property type="evidence" value="ECO:0007669"/>
    <property type="project" value="UniProtKB-KW"/>
</dbReference>
<reference evidence="4 5" key="1">
    <citation type="submission" date="2006-02" db="EMBL/GenBank/DDBJ databases">
        <authorList>
            <person name="Waterbury J."/>
            <person name="Ferriera S."/>
            <person name="Johnson J."/>
            <person name="Kravitz S."/>
            <person name="Halpern A."/>
            <person name="Remington K."/>
            <person name="Beeson K."/>
            <person name="Tran B."/>
            <person name="Rogers Y.-H."/>
            <person name="Friedman R."/>
            <person name="Venter J.C."/>
        </authorList>
    </citation>
    <scope>NUCLEOTIDE SEQUENCE [LARGE SCALE GENOMIC DNA]</scope>
    <source>
        <strain evidence="4 5">Nb-231</strain>
    </source>
</reference>
<comment type="caution">
    <text evidence="4">The sequence shown here is derived from an EMBL/GenBank/DDBJ whole genome shotgun (WGS) entry which is preliminary data.</text>
</comment>
<accession>A4BUT3</accession>
<evidence type="ECO:0000313" key="4">
    <source>
        <dbReference type="EMBL" id="EAR20537.1"/>
    </source>
</evidence>
<comment type="cofactor">
    <cofactor evidence="1">
        <name>Mg(2+)</name>
        <dbReference type="ChEBI" id="CHEBI:18420"/>
    </cofactor>
</comment>
<protein>
    <submittedName>
        <fullName evidence="4">HAD-superfamily hydrolase subfamily IA, variant 1 and 3</fullName>
    </submittedName>
</protein>
<proteinExistence type="predicted"/>
<gene>
    <name evidence="4" type="ORF">NB231_01763</name>
</gene>
<evidence type="ECO:0000256" key="3">
    <source>
        <dbReference type="ARBA" id="ARBA00022842"/>
    </source>
</evidence>
<evidence type="ECO:0000256" key="2">
    <source>
        <dbReference type="ARBA" id="ARBA00022801"/>
    </source>
</evidence>
<dbReference type="AlphaFoldDB" id="A4BUT3"/>
<dbReference type="Proteomes" id="UP000003374">
    <property type="component" value="Unassembled WGS sequence"/>
</dbReference>
<dbReference type="OrthoDB" id="367448at2"/>
<dbReference type="InterPro" id="IPR023214">
    <property type="entry name" value="HAD_sf"/>
</dbReference>
<dbReference type="Gene3D" id="3.40.50.1000">
    <property type="entry name" value="HAD superfamily/HAD-like"/>
    <property type="match status" value="1"/>
</dbReference>